<evidence type="ECO:0000256" key="1">
    <source>
        <dbReference type="SAM" id="MobiDB-lite"/>
    </source>
</evidence>
<feature type="region of interest" description="Disordered" evidence="1">
    <location>
        <begin position="37"/>
        <end position="76"/>
    </location>
</feature>
<comment type="caution">
    <text evidence="2">The sequence shown here is derived from an EMBL/GenBank/DDBJ whole genome shotgun (WGS) entry which is preliminary data.</text>
</comment>
<accession>A0A5N6M8N5</accession>
<proteinExistence type="predicted"/>
<reference evidence="2 3" key="1">
    <citation type="submission" date="2019-05" db="EMBL/GenBank/DDBJ databases">
        <title>Mikania micrantha, genome provides insights into the molecular mechanism of rapid growth.</title>
        <authorList>
            <person name="Liu B."/>
        </authorList>
    </citation>
    <scope>NUCLEOTIDE SEQUENCE [LARGE SCALE GENOMIC DNA]</scope>
    <source>
        <strain evidence="2">NLD-2019</strain>
        <tissue evidence="2">Leaf</tissue>
    </source>
</reference>
<gene>
    <name evidence="2" type="ORF">E3N88_32305</name>
</gene>
<dbReference type="AlphaFoldDB" id="A0A5N6M8N5"/>
<organism evidence="2 3">
    <name type="scientific">Mikania micrantha</name>
    <name type="common">bitter vine</name>
    <dbReference type="NCBI Taxonomy" id="192012"/>
    <lineage>
        <taxon>Eukaryota</taxon>
        <taxon>Viridiplantae</taxon>
        <taxon>Streptophyta</taxon>
        <taxon>Embryophyta</taxon>
        <taxon>Tracheophyta</taxon>
        <taxon>Spermatophyta</taxon>
        <taxon>Magnoliopsida</taxon>
        <taxon>eudicotyledons</taxon>
        <taxon>Gunneridae</taxon>
        <taxon>Pentapetalae</taxon>
        <taxon>asterids</taxon>
        <taxon>campanulids</taxon>
        <taxon>Asterales</taxon>
        <taxon>Asteraceae</taxon>
        <taxon>Asteroideae</taxon>
        <taxon>Heliantheae alliance</taxon>
        <taxon>Eupatorieae</taxon>
        <taxon>Mikania</taxon>
    </lineage>
</organism>
<dbReference type="Proteomes" id="UP000326396">
    <property type="component" value="Linkage Group LG6"/>
</dbReference>
<feature type="compositionally biased region" description="Polar residues" evidence="1">
    <location>
        <begin position="62"/>
        <end position="76"/>
    </location>
</feature>
<sequence>MEPSRYAILLRRKSSRYAKQTGIRNSRIISRCILAGASSRRREHSHTGTTIRNSQDDKESTRGNQNHPSQSSQNHR</sequence>
<evidence type="ECO:0000313" key="3">
    <source>
        <dbReference type="Proteomes" id="UP000326396"/>
    </source>
</evidence>
<dbReference type="EMBL" id="SZYD01000016">
    <property type="protein sequence ID" value="KAD3336786.1"/>
    <property type="molecule type" value="Genomic_DNA"/>
</dbReference>
<protein>
    <submittedName>
        <fullName evidence="2">Uncharacterized protein</fullName>
    </submittedName>
</protein>
<keyword evidence="3" id="KW-1185">Reference proteome</keyword>
<name>A0A5N6M8N5_9ASTR</name>
<evidence type="ECO:0000313" key="2">
    <source>
        <dbReference type="EMBL" id="KAD3336786.1"/>
    </source>
</evidence>